<dbReference type="Gene3D" id="2.40.30.170">
    <property type="match status" value="1"/>
</dbReference>
<dbReference type="InterPro" id="IPR006143">
    <property type="entry name" value="RND_pump_MFP"/>
</dbReference>
<dbReference type="GO" id="GO:1990281">
    <property type="term" value="C:efflux pump complex"/>
    <property type="evidence" value="ECO:0007669"/>
    <property type="project" value="TreeGrafter"/>
</dbReference>
<comment type="caution">
    <text evidence="2">The sequence shown here is derived from an EMBL/GenBank/DDBJ whole genome shotgun (WGS) entry which is preliminary data.</text>
</comment>
<name>A0A1F7IJP5_9BACT</name>
<accession>A0A1F7IJP5</accession>
<dbReference type="NCBIfam" id="TIGR01730">
    <property type="entry name" value="RND_mfp"/>
    <property type="match status" value="1"/>
</dbReference>
<dbReference type="PANTHER" id="PTHR30469:SF33">
    <property type="entry name" value="SLR1207 PROTEIN"/>
    <property type="match status" value="1"/>
</dbReference>
<evidence type="ECO:0000313" key="3">
    <source>
        <dbReference type="Proteomes" id="UP000178040"/>
    </source>
</evidence>
<reference evidence="2 3" key="1">
    <citation type="journal article" date="2016" name="Nat. Commun.">
        <title>Thousands of microbial genomes shed light on interconnected biogeochemical processes in an aquifer system.</title>
        <authorList>
            <person name="Anantharaman K."/>
            <person name="Brown C.T."/>
            <person name="Hug L.A."/>
            <person name="Sharon I."/>
            <person name="Castelle C.J."/>
            <person name="Probst A.J."/>
            <person name="Thomas B.C."/>
            <person name="Singh A."/>
            <person name="Wilkins M.J."/>
            <person name="Karaoz U."/>
            <person name="Brodie E.L."/>
            <person name="Williams K.H."/>
            <person name="Hubbard S.S."/>
            <person name="Banfield J.F."/>
        </authorList>
    </citation>
    <scope>NUCLEOTIDE SEQUENCE [LARGE SCALE GENOMIC DNA]</scope>
</reference>
<dbReference type="Gene3D" id="2.40.420.20">
    <property type="match status" value="1"/>
</dbReference>
<dbReference type="Gene3D" id="2.40.50.100">
    <property type="match status" value="1"/>
</dbReference>
<dbReference type="EMBL" id="MGAI01000046">
    <property type="protein sequence ID" value="OGK43571.1"/>
    <property type="molecule type" value="Genomic_DNA"/>
</dbReference>
<protein>
    <submittedName>
        <fullName evidence="2">Uncharacterized protein</fullName>
    </submittedName>
</protein>
<evidence type="ECO:0000313" key="2">
    <source>
        <dbReference type="EMBL" id="OGK43571.1"/>
    </source>
</evidence>
<dbReference type="GO" id="GO:0015562">
    <property type="term" value="F:efflux transmembrane transporter activity"/>
    <property type="evidence" value="ECO:0007669"/>
    <property type="project" value="TreeGrafter"/>
</dbReference>
<dbReference type="AlphaFoldDB" id="A0A1F7IJP5"/>
<organism evidence="2 3">
    <name type="scientific">Candidatus Roizmanbacteria bacterium RIFCSPLOWO2_01_FULL_37_16</name>
    <dbReference type="NCBI Taxonomy" id="1802058"/>
    <lineage>
        <taxon>Bacteria</taxon>
        <taxon>Candidatus Roizmaniibacteriota</taxon>
    </lineage>
</organism>
<evidence type="ECO:0000256" key="1">
    <source>
        <dbReference type="ARBA" id="ARBA00009477"/>
    </source>
</evidence>
<sequence>MKLMALIKKRWYLFAGFIILLILVLYQRDFSQIKSSKEKTTYKVKRQTIKEELSLSGEIEAEEHVTLRFQSSGRLSWVGVKEGDYVKKYQGVASLDQREVQQNLKKYLNTFVNERLDYDQELQDAQIKYTGGLSEDARREALRVLEKAQYDLNNAIIDVELKNLAIEYSYLASPIEGIVIRVGSPYAGVNITPAQAEIEIVNPNTIYFSVAADQTEVVKLKEGKKGNIVFDAYPDDQIKSEVDKISFIPKEGETGTVYEVKMYFDYDNSDYKYRVGMTGDVDFLLRQRKNILAIPALFIKSDKGKKYVYKLENNKKIKTYITLGDEIDEVVVVDSGLKENDEIVK</sequence>
<dbReference type="Proteomes" id="UP000178040">
    <property type="component" value="Unassembled WGS sequence"/>
</dbReference>
<proteinExistence type="inferred from homology"/>
<comment type="similarity">
    <text evidence="1">Belongs to the membrane fusion protein (MFP) (TC 8.A.1) family.</text>
</comment>
<gene>
    <name evidence="2" type="ORF">A3B40_05785</name>
</gene>
<dbReference type="SUPFAM" id="SSF111369">
    <property type="entry name" value="HlyD-like secretion proteins"/>
    <property type="match status" value="1"/>
</dbReference>
<dbReference type="PANTHER" id="PTHR30469">
    <property type="entry name" value="MULTIDRUG RESISTANCE PROTEIN MDTA"/>
    <property type="match status" value="1"/>
</dbReference>